<comment type="caution">
    <text evidence="2">The sequence shown here is derived from an EMBL/GenBank/DDBJ whole genome shotgun (WGS) entry which is preliminary data.</text>
</comment>
<protein>
    <submittedName>
        <fullName evidence="2">Uncharacterized protein</fullName>
    </submittedName>
</protein>
<dbReference type="EMBL" id="JBBKXY010000003">
    <property type="protein sequence ID" value="MFD3294124.1"/>
    <property type="molecule type" value="Genomic_DNA"/>
</dbReference>
<evidence type="ECO:0000256" key="1">
    <source>
        <dbReference type="SAM" id="SignalP"/>
    </source>
</evidence>
<dbReference type="RefSeq" id="WP_377979333.1">
    <property type="nucleotide sequence ID" value="NZ_JBBKXY010000003.1"/>
</dbReference>
<name>A0ABW6D9N1_9BACT</name>
<dbReference type="Proteomes" id="UP001598112">
    <property type="component" value="Unassembled WGS sequence"/>
</dbReference>
<keyword evidence="1" id="KW-0732">Signal</keyword>
<keyword evidence="3" id="KW-1185">Reference proteome</keyword>
<gene>
    <name evidence="2" type="ORF">SKC35_10525</name>
</gene>
<evidence type="ECO:0000313" key="2">
    <source>
        <dbReference type="EMBL" id="MFD3294124.1"/>
    </source>
</evidence>
<feature type="signal peptide" evidence="1">
    <location>
        <begin position="1"/>
        <end position="21"/>
    </location>
</feature>
<accession>A0ABW6D9N1</accession>
<feature type="chain" id="PRO_5045891193" evidence="1">
    <location>
        <begin position="22"/>
        <end position="246"/>
    </location>
</feature>
<proteinExistence type="predicted"/>
<reference evidence="2 3" key="1">
    <citation type="submission" date="2024-03" db="EMBL/GenBank/DDBJ databases">
        <title>Aquirufa genome sequencing.</title>
        <authorList>
            <person name="Pitt A."/>
            <person name="Hahn M.W."/>
        </authorList>
    </citation>
    <scope>NUCLEOTIDE SEQUENCE [LARGE SCALE GENOMIC DNA]</scope>
    <source>
        <strain evidence="2 3">KTFRIE-69F</strain>
    </source>
</reference>
<organism evidence="2 3">
    <name type="scientific">Aquirufa originis</name>
    <dbReference type="NCBI Taxonomy" id="3096514"/>
    <lineage>
        <taxon>Bacteria</taxon>
        <taxon>Pseudomonadati</taxon>
        <taxon>Bacteroidota</taxon>
        <taxon>Cytophagia</taxon>
        <taxon>Cytophagales</taxon>
        <taxon>Flectobacillaceae</taxon>
        <taxon>Aquirufa</taxon>
    </lineage>
</organism>
<sequence>MKKFTCTLAILFCALSLLAQTAEKSYFLMNESRVNDTDIYKKNYSAVRNWWLNATKGITYNMTAHTSETGRTYSMVYLKGEENVGKYVGQRSVLSDKQAIELKTVTDENTANRSMAIQRSLWVQETNITTIMSDFKIENYDFRKVHLFTVPFDKITEYEKLIEQSNQEDKALGLSYNYIVYRAVDGYPNNTFMLLLPDKSRLEYYTNQEERNAKRKGNAKLTELNKKASKLRTIIRIDYLSRVSIN</sequence>
<evidence type="ECO:0000313" key="3">
    <source>
        <dbReference type="Proteomes" id="UP001598112"/>
    </source>
</evidence>